<dbReference type="PIRSF" id="PIRSF024534">
    <property type="entry name" value="ThiW"/>
    <property type="match status" value="1"/>
</dbReference>
<accession>A0A2T0BNM0</accession>
<feature type="transmembrane region" description="Helical" evidence="1">
    <location>
        <begin position="12"/>
        <end position="35"/>
    </location>
</feature>
<feature type="transmembrane region" description="Helical" evidence="1">
    <location>
        <begin position="129"/>
        <end position="152"/>
    </location>
</feature>
<dbReference type="Proteomes" id="UP000237798">
    <property type="component" value="Unassembled WGS sequence"/>
</dbReference>
<dbReference type="EMBL" id="PVXP01000016">
    <property type="protein sequence ID" value="PRR85488.1"/>
    <property type="molecule type" value="Genomic_DNA"/>
</dbReference>
<keyword evidence="1" id="KW-0472">Membrane</keyword>
<evidence type="ECO:0000313" key="2">
    <source>
        <dbReference type="EMBL" id="PRR85488.1"/>
    </source>
</evidence>
<protein>
    <submittedName>
        <fullName evidence="2">Thiamine-precursor transporter protein ThiW</fullName>
    </submittedName>
</protein>
<comment type="caution">
    <text evidence="2">The sequence shown here is derived from an EMBL/GenBank/DDBJ whole genome shotgun (WGS) entry which is preliminary data.</text>
</comment>
<evidence type="ECO:0000313" key="3">
    <source>
        <dbReference type="Proteomes" id="UP000237798"/>
    </source>
</evidence>
<evidence type="ECO:0000256" key="1">
    <source>
        <dbReference type="SAM" id="Phobius"/>
    </source>
</evidence>
<feature type="transmembrane region" description="Helical" evidence="1">
    <location>
        <begin position="41"/>
        <end position="61"/>
    </location>
</feature>
<proteinExistence type="predicted"/>
<keyword evidence="1" id="KW-0812">Transmembrane</keyword>
<feature type="transmembrane region" description="Helical" evidence="1">
    <location>
        <begin position="68"/>
        <end position="91"/>
    </location>
</feature>
<dbReference type="Gene3D" id="1.10.1760.20">
    <property type="match status" value="1"/>
</dbReference>
<gene>
    <name evidence="2" type="ORF">CLLU_15580</name>
</gene>
<dbReference type="AlphaFoldDB" id="A0A2T0BNM0"/>
<dbReference type="Pfam" id="PF09512">
    <property type="entry name" value="ThiW"/>
    <property type="match status" value="1"/>
</dbReference>
<name>A0A2T0BNM0_9CLOT</name>
<reference evidence="2 3" key="1">
    <citation type="submission" date="2018-03" db="EMBL/GenBank/DDBJ databases">
        <title>Genome sequence of Clostridium luticellarii DSM 29923.</title>
        <authorList>
            <person name="Poehlein A."/>
            <person name="Daniel R."/>
        </authorList>
    </citation>
    <scope>NUCLEOTIDE SEQUENCE [LARGE SCALE GENOMIC DNA]</scope>
    <source>
        <strain evidence="2 3">DSM 29923</strain>
    </source>
</reference>
<dbReference type="NCBIfam" id="TIGR02359">
    <property type="entry name" value="thiW"/>
    <property type="match status" value="1"/>
</dbReference>
<sequence>MKQKSTAQKIALSGVLIAFAVIFGTFSIPLGAARLSPLQSFVNVVGAIVLGPVYALANAFIAALIRNILGVGTLLAFPGSIIGAGIAGIFYVKFKKLITAVIGEVIGTGIIGAIVAYPVAKFLIGKEGAVYAFVIPFALSSIFGGIVAYLFLKIPVITKVLIDNQDNKKLLKKN</sequence>
<dbReference type="RefSeq" id="WP_106009165.1">
    <property type="nucleotide sequence ID" value="NZ_JALCPJ010000005.1"/>
</dbReference>
<feature type="transmembrane region" description="Helical" evidence="1">
    <location>
        <begin position="97"/>
        <end position="117"/>
    </location>
</feature>
<keyword evidence="1" id="KW-1133">Transmembrane helix</keyword>
<dbReference type="OrthoDB" id="5516776at2"/>
<keyword evidence="3" id="KW-1185">Reference proteome</keyword>
<organism evidence="2 3">
    <name type="scientific">Clostridium luticellarii</name>
    <dbReference type="NCBI Taxonomy" id="1691940"/>
    <lineage>
        <taxon>Bacteria</taxon>
        <taxon>Bacillati</taxon>
        <taxon>Bacillota</taxon>
        <taxon>Clostridia</taxon>
        <taxon>Eubacteriales</taxon>
        <taxon>Clostridiaceae</taxon>
        <taxon>Clostridium</taxon>
    </lineage>
</organism>
<dbReference type="InterPro" id="IPR012652">
    <property type="entry name" value="ThiW"/>
</dbReference>